<proteinExistence type="predicted"/>
<dbReference type="HOGENOM" id="CLU_3365327_0_0_7"/>
<keyword evidence="2" id="KW-1185">Reference proteome</keyword>
<accession>Q7VHB4</accession>
<dbReference type="EMBL" id="AE017125">
    <property type="protein sequence ID" value="AAP77650.1"/>
    <property type="molecule type" value="Genomic_DNA"/>
</dbReference>
<organism evidence="1 2">
    <name type="scientific">Helicobacter hepaticus (strain ATCC 51449 / 3B1)</name>
    <dbReference type="NCBI Taxonomy" id="235279"/>
    <lineage>
        <taxon>Bacteria</taxon>
        <taxon>Pseudomonadati</taxon>
        <taxon>Campylobacterota</taxon>
        <taxon>Epsilonproteobacteria</taxon>
        <taxon>Campylobacterales</taxon>
        <taxon>Helicobacteraceae</taxon>
        <taxon>Helicobacter</taxon>
    </lineage>
</organism>
<evidence type="ECO:0000313" key="1">
    <source>
        <dbReference type="EMBL" id="AAP77650.1"/>
    </source>
</evidence>
<name>Q7VHB4_HELHP</name>
<evidence type="ECO:0000313" key="2">
    <source>
        <dbReference type="Proteomes" id="UP000002495"/>
    </source>
</evidence>
<reference evidence="1 2" key="1">
    <citation type="journal article" date="2003" name="Proc. Natl. Acad. Sci. U.S.A.">
        <title>The complete genome sequence of the carcinogenic bacterium Helicobacter hepaticus.</title>
        <authorList>
            <person name="Suerbaum S."/>
            <person name="Josenhans C."/>
            <person name="Sterzenbach T."/>
            <person name="Drescher B."/>
            <person name="Brandt P."/>
            <person name="Bell M."/>
            <person name="Droege M."/>
            <person name="Fartmann B."/>
            <person name="Fischer H.-P."/>
            <person name="Ge Z."/>
            <person name="Hoerster A."/>
            <person name="Holland R."/>
            <person name="Klein K."/>
            <person name="Koenig J."/>
            <person name="Macko L."/>
            <person name="Mendz G.L."/>
            <person name="Nyakatura G."/>
            <person name="Schauer D.B."/>
            <person name="Shen Z."/>
            <person name="Weber J."/>
            <person name="Frosch M."/>
            <person name="Fox J.G."/>
        </authorList>
    </citation>
    <scope>NUCLEOTIDE SEQUENCE [LARGE SCALE GENOMIC DNA]</scope>
    <source>
        <strain evidence="2">ATCC 51449 / 3B1</strain>
    </source>
</reference>
<dbReference type="Proteomes" id="UP000002495">
    <property type="component" value="Chromosome"/>
</dbReference>
<dbReference type="AlphaFoldDB" id="Q7VHB4"/>
<sequence length="35" mass="4129">MSFEQISRHYKILRLNFQACNALSHQSGFWGIFVV</sequence>
<dbReference type="KEGG" id="hhe:HH_1053"/>
<gene>
    <name evidence="1" type="ordered locus">HH_1053</name>
</gene>
<protein>
    <submittedName>
        <fullName evidence="1">Uncharacterized protein</fullName>
    </submittedName>
</protein>